<name>A0ABV8I7Y5_9ACTN</name>
<keyword evidence="1" id="KW-0812">Transmembrane</keyword>
<comment type="caution">
    <text evidence="2">The sequence shown here is derived from an EMBL/GenBank/DDBJ whole genome shotgun (WGS) entry which is preliminary data.</text>
</comment>
<dbReference type="Proteomes" id="UP001595850">
    <property type="component" value="Unassembled WGS sequence"/>
</dbReference>
<keyword evidence="3" id="KW-1185">Reference proteome</keyword>
<sequence length="262" mass="28018">MTATLRYEFRMQLRRPALWIAHVLLFAVLVVLDDGYWTLDLGRAGAHDPREAMITAAEVVFVLLPLAYACLLTDRLARDRRLGVAALLDSAPASRTGRLVGKYLGVCAATAVPIALAYFGRAAGYAVTEGEPAALGWAVLIFLAAGVPCLLFLGALTFAGQLLVPSLLLQVLLAAYWFWGNLIPASMMPTLSRTVLAAKGDYAWYGFFAADPSGHAARGNAAFDVLRPAASPATALLWTALMIAFTAALLLAVRLHSSRNES</sequence>
<feature type="transmembrane region" description="Helical" evidence="1">
    <location>
        <begin position="52"/>
        <end position="72"/>
    </location>
</feature>
<evidence type="ECO:0008006" key="4">
    <source>
        <dbReference type="Google" id="ProtNLM"/>
    </source>
</evidence>
<evidence type="ECO:0000313" key="3">
    <source>
        <dbReference type="Proteomes" id="UP001595850"/>
    </source>
</evidence>
<feature type="transmembrane region" description="Helical" evidence="1">
    <location>
        <begin position="134"/>
        <end position="155"/>
    </location>
</feature>
<feature type="transmembrane region" description="Helical" evidence="1">
    <location>
        <begin position="103"/>
        <end position="122"/>
    </location>
</feature>
<evidence type="ECO:0000256" key="1">
    <source>
        <dbReference type="SAM" id="Phobius"/>
    </source>
</evidence>
<dbReference type="EMBL" id="JBHSBM010000017">
    <property type="protein sequence ID" value="MFC4060094.1"/>
    <property type="molecule type" value="Genomic_DNA"/>
</dbReference>
<evidence type="ECO:0000313" key="2">
    <source>
        <dbReference type="EMBL" id="MFC4060094.1"/>
    </source>
</evidence>
<gene>
    <name evidence="2" type="ORF">ACFOWE_17455</name>
</gene>
<feature type="transmembrane region" description="Helical" evidence="1">
    <location>
        <begin position="162"/>
        <end position="179"/>
    </location>
</feature>
<reference evidence="3" key="1">
    <citation type="journal article" date="2019" name="Int. J. Syst. Evol. Microbiol.">
        <title>The Global Catalogue of Microorganisms (GCM) 10K type strain sequencing project: providing services to taxonomists for standard genome sequencing and annotation.</title>
        <authorList>
            <consortium name="The Broad Institute Genomics Platform"/>
            <consortium name="The Broad Institute Genome Sequencing Center for Infectious Disease"/>
            <person name="Wu L."/>
            <person name="Ma J."/>
        </authorList>
    </citation>
    <scope>NUCLEOTIDE SEQUENCE [LARGE SCALE GENOMIC DNA]</scope>
    <source>
        <strain evidence="3">TBRC 4489</strain>
    </source>
</reference>
<feature type="transmembrane region" description="Helical" evidence="1">
    <location>
        <begin position="235"/>
        <end position="253"/>
    </location>
</feature>
<accession>A0ABV8I7Y5</accession>
<keyword evidence="1" id="KW-1133">Transmembrane helix</keyword>
<proteinExistence type="predicted"/>
<organism evidence="2 3">
    <name type="scientific">Planomonospora corallina</name>
    <dbReference type="NCBI Taxonomy" id="1806052"/>
    <lineage>
        <taxon>Bacteria</taxon>
        <taxon>Bacillati</taxon>
        <taxon>Actinomycetota</taxon>
        <taxon>Actinomycetes</taxon>
        <taxon>Streptosporangiales</taxon>
        <taxon>Streptosporangiaceae</taxon>
        <taxon>Planomonospora</taxon>
    </lineage>
</organism>
<feature type="transmembrane region" description="Helical" evidence="1">
    <location>
        <begin position="16"/>
        <end position="32"/>
    </location>
</feature>
<dbReference type="RefSeq" id="WP_377288931.1">
    <property type="nucleotide sequence ID" value="NZ_JBHSBM010000017.1"/>
</dbReference>
<keyword evidence="1" id="KW-0472">Membrane</keyword>
<protein>
    <recommendedName>
        <fullName evidence="4">ABC transporter permease</fullName>
    </recommendedName>
</protein>